<organism evidence="2 3">
    <name type="scientific">Pseudomonas brassicae</name>
    <dbReference type="NCBI Taxonomy" id="2708063"/>
    <lineage>
        <taxon>Bacteria</taxon>
        <taxon>Pseudomonadati</taxon>
        <taxon>Pseudomonadota</taxon>
        <taxon>Gammaproteobacteria</taxon>
        <taxon>Pseudomonadales</taxon>
        <taxon>Pseudomonadaceae</taxon>
        <taxon>Pseudomonas</taxon>
    </lineage>
</organism>
<feature type="chain" id="PRO_5027066725" evidence="1">
    <location>
        <begin position="25"/>
        <end position="97"/>
    </location>
</feature>
<proteinExistence type="predicted"/>
<gene>
    <name evidence="2" type="ORF">G3435_20390</name>
</gene>
<evidence type="ECO:0000256" key="1">
    <source>
        <dbReference type="SAM" id="SignalP"/>
    </source>
</evidence>
<keyword evidence="1" id="KW-0732">Signal</keyword>
<dbReference type="AlphaFoldDB" id="A0A6M0CW55"/>
<name>A0A6M0CW55_9PSED</name>
<evidence type="ECO:0000313" key="2">
    <source>
        <dbReference type="EMBL" id="NER61672.1"/>
    </source>
</evidence>
<dbReference type="InterPro" id="IPR018030">
    <property type="entry name" value="Fimbrial_membr_usher_CS"/>
</dbReference>
<sequence length="97" mass="9897">MSSSLASARGLALATVLLAVPAGAGELPPPPVSLEAIAEAPLYLELLVNQMSSAKVVLVHQRAGRLYMASADLQPGPYTLTNVPFINGAGEAVVVTT</sequence>
<dbReference type="Proteomes" id="UP000480410">
    <property type="component" value="Unassembled WGS sequence"/>
</dbReference>
<dbReference type="EMBL" id="JAAHBV010000502">
    <property type="protein sequence ID" value="NER61672.1"/>
    <property type="molecule type" value="Genomic_DNA"/>
</dbReference>
<feature type="signal peptide" evidence="1">
    <location>
        <begin position="1"/>
        <end position="24"/>
    </location>
</feature>
<dbReference type="PROSITE" id="PS01151">
    <property type="entry name" value="FIMBRIAL_USHER"/>
    <property type="match status" value="1"/>
</dbReference>
<reference evidence="2 3" key="1">
    <citation type="submission" date="2020-02" db="EMBL/GenBank/DDBJ databases">
        <title>Broccoli isolated Pseudomonas sp.</title>
        <authorList>
            <person name="Fujikawa T."/>
            <person name="Sawada H."/>
        </authorList>
    </citation>
    <scope>NUCLEOTIDE SEQUENCE [LARGE SCALE GENOMIC DNA]</scope>
    <source>
        <strain evidence="2 3">MAFF212428</strain>
    </source>
</reference>
<feature type="non-terminal residue" evidence="2">
    <location>
        <position position="97"/>
    </location>
</feature>
<evidence type="ECO:0000313" key="3">
    <source>
        <dbReference type="Proteomes" id="UP000480410"/>
    </source>
</evidence>
<protein>
    <submittedName>
        <fullName evidence="2">Uncharacterized protein</fullName>
    </submittedName>
</protein>
<accession>A0A6M0CW55</accession>
<comment type="caution">
    <text evidence="2">The sequence shown here is derived from an EMBL/GenBank/DDBJ whole genome shotgun (WGS) entry which is preliminary data.</text>
</comment>